<dbReference type="InterPro" id="IPR013783">
    <property type="entry name" value="Ig-like_fold"/>
</dbReference>
<keyword evidence="2" id="KW-1185">Reference proteome</keyword>
<name>A0A327VSJ4_9BACT</name>
<dbReference type="EMBL" id="QLMA01000007">
    <property type="protein sequence ID" value="RAJ77394.1"/>
    <property type="molecule type" value="Genomic_DNA"/>
</dbReference>
<protein>
    <submittedName>
        <fullName evidence="1">Gliding motility-associated-like protein</fullName>
    </submittedName>
</protein>
<reference evidence="1 2" key="1">
    <citation type="submission" date="2018-06" db="EMBL/GenBank/DDBJ databases">
        <title>Genomic Encyclopedia of Archaeal and Bacterial Type Strains, Phase II (KMG-II): from individual species to whole genera.</title>
        <authorList>
            <person name="Goeker M."/>
        </authorList>
    </citation>
    <scope>NUCLEOTIDE SEQUENCE [LARGE SCALE GENOMIC DNA]</scope>
    <source>
        <strain evidence="1 2">DSM 29821</strain>
    </source>
</reference>
<dbReference type="Proteomes" id="UP000249819">
    <property type="component" value="Unassembled WGS sequence"/>
</dbReference>
<gene>
    <name evidence="1" type="ORF">CLV59_107161</name>
</gene>
<dbReference type="SUPFAM" id="SSF101898">
    <property type="entry name" value="NHL repeat"/>
    <property type="match status" value="1"/>
</dbReference>
<dbReference type="RefSeq" id="WP_111593988.1">
    <property type="nucleotide sequence ID" value="NZ_QLMA01000007.1"/>
</dbReference>
<organism evidence="1 2">
    <name type="scientific">Chitinophaga dinghuensis</name>
    <dbReference type="NCBI Taxonomy" id="1539050"/>
    <lineage>
        <taxon>Bacteria</taxon>
        <taxon>Pseudomonadati</taxon>
        <taxon>Bacteroidota</taxon>
        <taxon>Chitinophagia</taxon>
        <taxon>Chitinophagales</taxon>
        <taxon>Chitinophagaceae</taxon>
        <taxon>Chitinophaga</taxon>
    </lineage>
</organism>
<comment type="caution">
    <text evidence="1">The sequence shown here is derived from an EMBL/GenBank/DDBJ whole genome shotgun (WGS) entry which is preliminary data.</text>
</comment>
<dbReference type="NCBIfam" id="TIGR04131">
    <property type="entry name" value="Bac_Flav_CTERM"/>
    <property type="match status" value="1"/>
</dbReference>
<dbReference type="InterPro" id="IPR026341">
    <property type="entry name" value="T9SS_type_B"/>
</dbReference>
<proteinExistence type="predicted"/>
<dbReference type="OrthoDB" id="1652165at2"/>
<dbReference type="Pfam" id="PF13585">
    <property type="entry name" value="CHU_C"/>
    <property type="match status" value="1"/>
</dbReference>
<evidence type="ECO:0000313" key="2">
    <source>
        <dbReference type="Proteomes" id="UP000249819"/>
    </source>
</evidence>
<sequence length="990" mass="105653">MKRCLFQGLYLLLLLLFPVFKCYCQDRLYVVNGTDLGYVDVSNDTYTKMVSLPYLFEDLAITPGGKFYGIYSGAIFEINPTTGVCTLITLTNTVGFSFGNSLVSDRNGDLYVAGDNNLYKIDMTARTIYFLGKMQYPSGGDLCFSDGRLYVATNTNLLLEITLDAARTKIVAQRNAGQMTVKGNVYGIGCNQYGICYVISTLSELALVDLQDATTYIIANPVSGPMAQVNGIAMTDEGKNDKDIEICGNGIDDDHNGLIDDADMACRLKRGACTTESKELFREDFGTGTGFGDALTGLSSAAYQFTNTSPQREGFYSIINNPQLAKGDNTWKSMPDHTGQPNGRMLVINGSVIPGEFYRKKFSGICGGQQYALSFSACSVISPTLSCGANTVPIPSRVRLQIADDNGNILGEIPERYIPVDPNPAGSWKSYGFLFTLPPNLSSFQVILLDDAPGGCGNDLAIDDIILSTCKPVVPILINKIPVNKYTGCVGSSIEFSVDLTGLTFAKPVYQWQKFDTPSATWKNITGGTGATYTLGSAQLTDAGQYQVLITDNTTGSCVGGAQSEIVDLTMKTAPVLTVTAAMTICSGNQLQLQATTTDVPTSAVWKGPDGTNYTGLNAVVTTSAATKNTGDYILNFTSSSGCTIIATTNVTVKDGSNIDFTLSASQVCIGKTLSLQATGIVADGNYTWSAAGSPTITGPHTLTPQFSWNTPGVYAIQLAVPNVCIGNGQITHSVTVNGVPAPGVVSFNPGVCQDDTMSIIVSGAGDASIQWRIGGSPVITGTGDHVIVKWSATGIYPVAYTLTGSCGTLAVNVPQPVIVHPLPTVSLGRDTIICHDAQFFIQPVVSEGVNSYSWQDGPFGSKAGWLATAPSTVKIKVKNQWGCIATSSIKLGEMHCGCDVYVPTAFSPNGDGRNDLFRPVVYCAASKYYFQVFNRWGQLIFSSHNPGEGWNGMVGGRRAEVGGYLWMLEYENPEQPGIIRKTGTFTLIL</sequence>
<evidence type="ECO:0000313" key="1">
    <source>
        <dbReference type="EMBL" id="RAJ77394.1"/>
    </source>
</evidence>
<dbReference type="Gene3D" id="2.60.40.10">
    <property type="entry name" value="Immunoglobulins"/>
    <property type="match status" value="2"/>
</dbReference>
<accession>A0A327VSJ4</accession>
<dbReference type="AlphaFoldDB" id="A0A327VSJ4"/>